<feature type="region of interest" description="Disordered" evidence="1">
    <location>
        <begin position="23"/>
        <end position="55"/>
    </location>
</feature>
<feature type="compositionally biased region" description="Basic and acidic residues" evidence="1">
    <location>
        <begin position="34"/>
        <end position="43"/>
    </location>
</feature>
<sequence>MTPQEKVQARKLWQEKAKRRRRLLQEKLNGSSVPERRKPDKRTQAAQLKSSRARRRRNLMIKTQAADIIKLKSRVDCYKKRLQRLSTELTSKLSTEDSPNTKVNALVNSPTARDLEIVRKQLLYGEVLSRQLNENYSNLSSTKEKKIFKRVISGKLVNKYNVLDKEKTVKPLKNLTRNCKLIESRQKSRKYYGIMKKKIITFMEEYSNSRVCAGKKDCITKQGERKQKRIRLDTLFNLHKLFLEKSQVQISYSAFCKLQPFWIVEPHCSNRNTCMCVTHSNMDLCLSSLYNAKIISVPNHVSFLNSICCNRHDEKCLARKCEKCLARKCENCKHKGIDYKEFDNSNPLNYQKWQSVRQDYVDPKTKKTKTVTKCVKSTLKINPRDLILDLENNDNNELNIVHQYQALKAKKENLTDSDAIIHVDFSENFQTKYAEEVQSFHFGGSRQQISMHTVVVYTKRAGEDIKSKCFCTLSENLSHSPSAIWAHLQPILDSLPATVTNLHFLSDGPVTQYRNKIMFKVLATKLEEFYPNLMNFSWNYHESGHGKGAPDGVGATCKRTADKLVASGTDISSLEDFTQVLQKNCPNITVLIITDADIADKEAKFEPAKTIKTFTGTLKVHQICGSVFLPNRLIMKSLSCFCNPDNCDHFKLSILDFSQTKSKSRWCIDNVYSSACDTDYEPLSIRLTKKSTKKKHHSKPSSSRTLRSQKHTR</sequence>
<dbReference type="OrthoDB" id="6761335at2759"/>
<evidence type="ECO:0000256" key="1">
    <source>
        <dbReference type="SAM" id="MobiDB-lite"/>
    </source>
</evidence>
<dbReference type="AlphaFoldDB" id="A0A9P0G277"/>
<accession>A0A9P0G277</accession>
<name>A0A9P0G277_9CUCU</name>
<keyword evidence="3" id="KW-1185">Reference proteome</keyword>
<dbReference type="PANTHER" id="PTHR46601">
    <property type="entry name" value="ULP_PROTEASE DOMAIN-CONTAINING PROTEIN"/>
    <property type="match status" value="1"/>
</dbReference>
<dbReference type="PANTHER" id="PTHR46601:SF1">
    <property type="entry name" value="ADF-H DOMAIN-CONTAINING PROTEIN"/>
    <property type="match status" value="1"/>
</dbReference>
<proteinExistence type="predicted"/>
<reference evidence="2" key="1">
    <citation type="submission" date="2022-01" db="EMBL/GenBank/DDBJ databases">
        <authorList>
            <person name="King R."/>
        </authorList>
    </citation>
    <scope>NUCLEOTIDE SEQUENCE</scope>
</reference>
<dbReference type="EMBL" id="OV651813">
    <property type="protein sequence ID" value="CAH1099094.1"/>
    <property type="molecule type" value="Genomic_DNA"/>
</dbReference>
<dbReference type="Proteomes" id="UP001153636">
    <property type="component" value="Chromosome 1"/>
</dbReference>
<feature type="compositionally biased region" description="Basic residues" evidence="1">
    <location>
        <begin position="689"/>
        <end position="699"/>
    </location>
</feature>
<evidence type="ECO:0000313" key="2">
    <source>
        <dbReference type="EMBL" id="CAH1099094.1"/>
    </source>
</evidence>
<organism evidence="2 3">
    <name type="scientific">Psylliodes chrysocephalus</name>
    <dbReference type="NCBI Taxonomy" id="3402493"/>
    <lineage>
        <taxon>Eukaryota</taxon>
        <taxon>Metazoa</taxon>
        <taxon>Ecdysozoa</taxon>
        <taxon>Arthropoda</taxon>
        <taxon>Hexapoda</taxon>
        <taxon>Insecta</taxon>
        <taxon>Pterygota</taxon>
        <taxon>Neoptera</taxon>
        <taxon>Endopterygota</taxon>
        <taxon>Coleoptera</taxon>
        <taxon>Polyphaga</taxon>
        <taxon>Cucujiformia</taxon>
        <taxon>Chrysomeloidea</taxon>
        <taxon>Chrysomelidae</taxon>
        <taxon>Galerucinae</taxon>
        <taxon>Alticini</taxon>
        <taxon>Psylliodes</taxon>
    </lineage>
</organism>
<protein>
    <submittedName>
        <fullName evidence="2">Uncharacterized protein</fullName>
    </submittedName>
</protein>
<evidence type="ECO:0000313" key="3">
    <source>
        <dbReference type="Proteomes" id="UP001153636"/>
    </source>
</evidence>
<gene>
    <name evidence="2" type="ORF">PSYICH_LOCUS103</name>
</gene>
<feature type="region of interest" description="Disordered" evidence="1">
    <location>
        <begin position="689"/>
        <end position="713"/>
    </location>
</feature>